<dbReference type="Proteomes" id="UP001500729">
    <property type="component" value="Unassembled WGS sequence"/>
</dbReference>
<comment type="function">
    <text evidence="7">Catalyzes the ATP-dependent amidation of deamido-NAD to form NAD. Uses L-glutamine as a nitrogen source.</text>
</comment>
<feature type="binding site" evidence="7">
    <location>
        <position position="462"/>
    </location>
    <ligand>
        <name>deamido-NAD(+)</name>
        <dbReference type="ChEBI" id="CHEBI:58437"/>
        <note>ligand shared between two neighboring subunits</note>
    </ligand>
</feature>
<keyword evidence="4 7" id="KW-0547">Nucleotide-binding</keyword>
<feature type="binding site" evidence="7">
    <location>
        <position position="196"/>
    </location>
    <ligand>
        <name>L-glutamine</name>
        <dbReference type="ChEBI" id="CHEBI:58359"/>
    </ligand>
</feature>
<dbReference type="HAMAP" id="MF_02090">
    <property type="entry name" value="NadE_glutamine_dep"/>
    <property type="match status" value="1"/>
</dbReference>
<evidence type="ECO:0000313" key="13">
    <source>
        <dbReference type="EMBL" id="GAA0507923.1"/>
    </source>
</evidence>
<dbReference type="PANTHER" id="PTHR23090">
    <property type="entry name" value="NH 3 /GLUTAMINE-DEPENDENT NAD + SYNTHETASE"/>
    <property type="match status" value="1"/>
</dbReference>
<feature type="active site" description="For glutaminase activity" evidence="7">
    <location>
        <position position="133"/>
    </location>
</feature>
<comment type="similarity">
    <text evidence="10">Belongs to the NAD synthetase family.</text>
</comment>
<name>A0ABN1BZA2_SACER</name>
<organism evidence="13 14">
    <name type="scientific">Saccharopolyspora erythraea</name>
    <name type="common">Streptomyces erythraeus</name>
    <dbReference type="NCBI Taxonomy" id="1836"/>
    <lineage>
        <taxon>Bacteria</taxon>
        <taxon>Bacillati</taxon>
        <taxon>Actinomycetota</taxon>
        <taxon>Actinomycetes</taxon>
        <taxon>Pseudonocardiales</taxon>
        <taxon>Pseudonocardiaceae</taxon>
        <taxon>Saccharopolyspora</taxon>
    </lineage>
</organism>
<evidence type="ECO:0000256" key="3">
    <source>
        <dbReference type="ARBA" id="ARBA00022598"/>
    </source>
</evidence>
<dbReference type="EC" id="6.3.5.1" evidence="7 8"/>
<evidence type="ECO:0000256" key="10">
    <source>
        <dbReference type="RuleBase" id="RU003811"/>
    </source>
</evidence>
<evidence type="ECO:0000256" key="1">
    <source>
        <dbReference type="ARBA" id="ARBA00005188"/>
    </source>
</evidence>
<dbReference type="InterPro" id="IPR003694">
    <property type="entry name" value="NAD_synthase"/>
</dbReference>
<evidence type="ECO:0000256" key="8">
    <source>
        <dbReference type="PIRNR" id="PIRNR006630"/>
    </source>
</evidence>
<feature type="domain" description="CN hydrolase" evidence="12">
    <location>
        <begin position="21"/>
        <end position="266"/>
    </location>
</feature>
<comment type="pathway">
    <text evidence="1 7 8">Cofactor biosynthesis; NAD(+) biosynthesis; NAD(+) from deamido-NAD(+) (L-Gln route): step 1/1.</text>
</comment>
<feature type="binding site" evidence="7">
    <location>
        <position position="202"/>
    </location>
    <ligand>
        <name>L-glutamine</name>
        <dbReference type="ChEBI" id="CHEBI:58359"/>
    </ligand>
</feature>
<dbReference type="PROSITE" id="PS00920">
    <property type="entry name" value="NITRIL_CHT_1"/>
    <property type="match status" value="1"/>
</dbReference>
<dbReference type="Pfam" id="PF00795">
    <property type="entry name" value="CN_hydrolase"/>
    <property type="match status" value="1"/>
</dbReference>
<comment type="caution">
    <text evidence="13">The sequence shown here is derived from an EMBL/GenBank/DDBJ whole genome shotgun (WGS) entry which is preliminary data.</text>
</comment>
<feature type="active site" description="Nucleophile; for glutaminase activity" evidence="7">
    <location>
        <position position="169"/>
    </location>
</feature>
<evidence type="ECO:0000256" key="2">
    <source>
        <dbReference type="ARBA" id="ARBA00007145"/>
    </source>
</evidence>
<dbReference type="NCBIfam" id="TIGR00552">
    <property type="entry name" value="nadE"/>
    <property type="match status" value="1"/>
</dbReference>
<dbReference type="CDD" id="cd07570">
    <property type="entry name" value="GAT_Gln-NAD-synth"/>
    <property type="match status" value="1"/>
</dbReference>
<dbReference type="Gene3D" id="3.40.50.620">
    <property type="entry name" value="HUPs"/>
    <property type="match status" value="1"/>
</dbReference>
<evidence type="ECO:0000256" key="9">
    <source>
        <dbReference type="PROSITE-ProRule" id="PRU10139"/>
    </source>
</evidence>
<dbReference type="Gene3D" id="3.60.110.10">
    <property type="entry name" value="Carbon-nitrogen hydrolase"/>
    <property type="match status" value="1"/>
</dbReference>
<evidence type="ECO:0000259" key="12">
    <source>
        <dbReference type="PROSITE" id="PS50263"/>
    </source>
</evidence>
<accession>A0ABN1BZA2</accession>
<dbReference type="InterPro" id="IPR022310">
    <property type="entry name" value="NAD/GMP_synthase"/>
</dbReference>
<keyword evidence="14" id="KW-1185">Reference proteome</keyword>
<evidence type="ECO:0000256" key="4">
    <source>
        <dbReference type="ARBA" id="ARBA00022741"/>
    </source>
</evidence>
<keyword evidence="5 7" id="KW-0067">ATP-binding</keyword>
<dbReference type="PROSITE" id="PS50263">
    <property type="entry name" value="CN_HYDROLASE"/>
    <property type="match status" value="1"/>
</dbReference>
<feature type="binding site" evidence="7">
    <location>
        <position position="578"/>
    </location>
    <ligand>
        <name>deamido-NAD(+)</name>
        <dbReference type="ChEBI" id="CHEBI:58437"/>
        <note>ligand shared between two neighboring subunits</note>
    </ligand>
</feature>
<dbReference type="NCBIfam" id="NF010588">
    <property type="entry name" value="PRK13981.1"/>
    <property type="match status" value="1"/>
</dbReference>
<feature type="binding site" evidence="7">
    <location>
        <position position="139"/>
    </location>
    <ligand>
        <name>L-glutamine</name>
        <dbReference type="ChEBI" id="CHEBI:58359"/>
    </ligand>
</feature>
<dbReference type="InterPro" id="IPR014729">
    <property type="entry name" value="Rossmann-like_a/b/a_fold"/>
</dbReference>
<evidence type="ECO:0000256" key="7">
    <source>
        <dbReference type="HAMAP-Rule" id="MF_02090"/>
    </source>
</evidence>
<dbReference type="PANTHER" id="PTHR23090:SF9">
    <property type="entry name" value="GLUTAMINE-DEPENDENT NAD(+) SYNTHETASE"/>
    <property type="match status" value="1"/>
</dbReference>
<dbReference type="InterPro" id="IPR036526">
    <property type="entry name" value="C-N_Hydrolase_sf"/>
</dbReference>
<comment type="caution">
    <text evidence="7">Lacks conserved residue(s) required for the propagation of feature annotation.</text>
</comment>
<dbReference type="SUPFAM" id="SSF52402">
    <property type="entry name" value="Adenine nucleotide alpha hydrolases-like"/>
    <property type="match status" value="1"/>
</dbReference>
<evidence type="ECO:0000256" key="11">
    <source>
        <dbReference type="SAM" id="MobiDB-lite"/>
    </source>
</evidence>
<evidence type="ECO:0000313" key="14">
    <source>
        <dbReference type="Proteomes" id="UP001500729"/>
    </source>
</evidence>
<sequence>MRTGGGTEPVDVREDGVMPQLRIALAQVNASVGDIAGNSSMVLDWTREAVQQGAHLVAFPETVLAGYPVEDLALRKSFAAANRAEVESLAQRLQQAGCGDALVVVGHLDRDDEGVRNSASLLYDGRVVATYDKHHLPNYGVFDEARYFAPGFDLPIVRLHGLDVGVVICEDIWQNGGPVSALGEVGVDLVVCINSSPYERAKDDQRTPLVAGRAAEAGAPMAYVNMVGGQDELVFDGDSMVVGTDGQVLARAPQFTEHLLVLDMDLTAGGHTATTVPEPEVPAEGGMQFVPASRFLRPAFDITRTVLQADPLPGYEPLPAQPLPEPLSDEAEVWAALVTGLRDYVQKNGFRSVTFGFSGGIDSAVCAALCADAIGADSLYGVSMPSHYSSEHSRSDAADLARRLGCHFDVQPIGDMVDVFVSRLELSGLAEENVQARCRGVTLMALSNQHGHLVLAPGNKTELAVGYSTIYGDAVGGFAPIKDVPKTLVWKLAQWRNAEAEKRGEVPPIPENSISKPPSAELRPDQVDTDSLPPYEILDVVLDGYVEGDRGYADLVGEGFDAALVERIIQLVDRAEYKRRQYPPGTKITLKAFGRDRRLPVTNRWREVRP</sequence>
<dbReference type="CDD" id="cd00553">
    <property type="entry name" value="NAD_synthase"/>
    <property type="match status" value="1"/>
</dbReference>
<dbReference type="Pfam" id="PF02540">
    <property type="entry name" value="NAD_synthase"/>
    <property type="match status" value="1"/>
</dbReference>
<dbReference type="InterPro" id="IPR014445">
    <property type="entry name" value="Gln-dep_NAD_synthase"/>
</dbReference>
<dbReference type="EMBL" id="BAAAGS010000002">
    <property type="protein sequence ID" value="GAA0507923.1"/>
    <property type="molecule type" value="Genomic_DNA"/>
</dbReference>
<comment type="catalytic activity">
    <reaction evidence="7 8">
        <text>deamido-NAD(+) + L-glutamine + ATP + H2O = L-glutamate + AMP + diphosphate + NAD(+) + H(+)</text>
        <dbReference type="Rhea" id="RHEA:24384"/>
        <dbReference type="ChEBI" id="CHEBI:15377"/>
        <dbReference type="ChEBI" id="CHEBI:15378"/>
        <dbReference type="ChEBI" id="CHEBI:29985"/>
        <dbReference type="ChEBI" id="CHEBI:30616"/>
        <dbReference type="ChEBI" id="CHEBI:33019"/>
        <dbReference type="ChEBI" id="CHEBI:57540"/>
        <dbReference type="ChEBI" id="CHEBI:58359"/>
        <dbReference type="ChEBI" id="CHEBI:58437"/>
        <dbReference type="ChEBI" id="CHEBI:456215"/>
        <dbReference type="EC" id="6.3.5.1"/>
    </reaction>
</comment>
<proteinExistence type="inferred from homology"/>
<evidence type="ECO:0000256" key="6">
    <source>
        <dbReference type="ARBA" id="ARBA00023027"/>
    </source>
</evidence>
<protein>
    <recommendedName>
        <fullName evidence="7 8">Glutamine-dependent NAD(+) synthetase</fullName>
        <ecNumber evidence="7 8">6.3.5.1</ecNumber>
    </recommendedName>
    <alternativeName>
        <fullName evidence="7 8">NAD(+) synthase [glutamine-hydrolyzing]</fullName>
    </alternativeName>
</protein>
<keyword evidence="3 7" id="KW-0436">Ligase</keyword>
<keyword evidence="6 7" id="KW-0520">NAD</keyword>
<feature type="active site" description="Proton acceptor" evidence="9">
    <location>
        <position position="61"/>
    </location>
</feature>
<dbReference type="SUPFAM" id="SSF56317">
    <property type="entry name" value="Carbon-nitrogen hydrolase"/>
    <property type="match status" value="1"/>
</dbReference>
<dbReference type="PIRSF" id="PIRSF006630">
    <property type="entry name" value="NADS_GAT"/>
    <property type="match status" value="1"/>
</dbReference>
<feature type="binding site" evidence="7">
    <location>
        <begin position="356"/>
        <end position="363"/>
    </location>
    <ligand>
        <name>ATP</name>
        <dbReference type="ChEBI" id="CHEBI:30616"/>
    </ligand>
</feature>
<feature type="binding site" evidence="7">
    <location>
        <position position="433"/>
    </location>
    <ligand>
        <name>deamido-NAD(+)</name>
        <dbReference type="ChEBI" id="CHEBI:58437"/>
        <note>ligand shared between two neighboring subunits</note>
    </ligand>
</feature>
<evidence type="ECO:0000256" key="5">
    <source>
        <dbReference type="ARBA" id="ARBA00022840"/>
    </source>
</evidence>
<gene>
    <name evidence="7" type="primary">nadE</name>
    <name evidence="13" type="ORF">GCM10009533_03360</name>
</gene>
<dbReference type="InterPro" id="IPR003010">
    <property type="entry name" value="C-N_Hydrolase"/>
</dbReference>
<reference evidence="13 14" key="1">
    <citation type="journal article" date="2019" name="Int. J. Syst. Evol. Microbiol.">
        <title>The Global Catalogue of Microorganisms (GCM) 10K type strain sequencing project: providing services to taxonomists for standard genome sequencing and annotation.</title>
        <authorList>
            <consortium name="The Broad Institute Genomics Platform"/>
            <consortium name="The Broad Institute Genome Sequencing Center for Infectious Disease"/>
            <person name="Wu L."/>
            <person name="Ma J."/>
        </authorList>
    </citation>
    <scope>NUCLEOTIDE SEQUENCE [LARGE SCALE GENOMIC DNA]</scope>
    <source>
        <strain evidence="13 14">JCM 10303</strain>
    </source>
</reference>
<dbReference type="InterPro" id="IPR000132">
    <property type="entry name" value="Nitrilase/CN_hydratase_CS"/>
</dbReference>
<comment type="similarity">
    <text evidence="2 7 8">In the C-terminal section; belongs to the NAD synthetase family.</text>
</comment>
<feature type="active site" description="Proton acceptor; for glutaminase activity" evidence="7">
    <location>
        <position position="61"/>
    </location>
</feature>
<feature type="region of interest" description="Disordered" evidence="11">
    <location>
        <begin position="501"/>
        <end position="528"/>
    </location>
</feature>